<evidence type="ECO:0000256" key="1">
    <source>
        <dbReference type="ARBA" id="ARBA00022821"/>
    </source>
</evidence>
<keyword evidence="4" id="KW-1185">Reference proteome</keyword>
<dbReference type="GO" id="GO:0043531">
    <property type="term" value="F:ADP binding"/>
    <property type="evidence" value="ECO:0007669"/>
    <property type="project" value="InterPro"/>
</dbReference>
<reference evidence="3 4" key="1">
    <citation type="submission" date="2018-02" db="EMBL/GenBank/DDBJ databases">
        <title>Draft genome of wild Prunus yedoensis var. nudiflora.</title>
        <authorList>
            <person name="Baek S."/>
            <person name="Kim J.-H."/>
            <person name="Choi K."/>
            <person name="Kim G.-B."/>
            <person name="Cho A."/>
            <person name="Jang H."/>
            <person name="Shin C.-H."/>
            <person name="Yu H.-J."/>
            <person name="Mun J.-H."/>
        </authorList>
    </citation>
    <scope>NUCLEOTIDE SEQUENCE [LARGE SCALE GENOMIC DNA]</scope>
    <source>
        <strain evidence="4">cv. Jeju island</strain>
        <tissue evidence="3">Leaf</tissue>
    </source>
</reference>
<organism evidence="3 4">
    <name type="scientific">Prunus yedoensis var. nudiflora</name>
    <dbReference type="NCBI Taxonomy" id="2094558"/>
    <lineage>
        <taxon>Eukaryota</taxon>
        <taxon>Viridiplantae</taxon>
        <taxon>Streptophyta</taxon>
        <taxon>Embryophyta</taxon>
        <taxon>Tracheophyta</taxon>
        <taxon>Spermatophyta</taxon>
        <taxon>Magnoliopsida</taxon>
        <taxon>eudicotyledons</taxon>
        <taxon>Gunneridae</taxon>
        <taxon>Pentapetalae</taxon>
        <taxon>rosids</taxon>
        <taxon>fabids</taxon>
        <taxon>Rosales</taxon>
        <taxon>Rosaceae</taxon>
        <taxon>Amygdaloideae</taxon>
        <taxon>Amygdaleae</taxon>
        <taxon>Prunus</taxon>
    </lineage>
</organism>
<dbReference type="SUPFAM" id="SSF52540">
    <property type="entry name" value="P-loop containing nucleoside triphosphate hydrolases"/>
    <property type="match status" value="1"/>
</dbReference>
<name>A0A314ZI00_PRUYE</name>
<dbReference type="PANTHER" id="PTHR33463:SF203">
    <property type="entry name" value="AAA+ ATPASE DOMAIN-CONTAINING PROTEIN"/>
    <property type="match status" value="1"/>
</dbReference>
<dbReference type="AlphaFoldDB" id="A0A314ZI00"/>
<dbReference type="InterPro" id="IPR027417">
    <property type="entry name" value="P-loop_NTPase"/>
</dbReference>
<sequence>MMCKDLWMLQKGMDLSKIFSEVEEFQTKLSSQRRCLYGLCPSLKSWHSLCRKAKKIAQRVLNLKLDEGLCDSVANPPPLEKPGSIISGDDFKGFESRKAVMNDVLIALRNEKSRIIGRDHNDEVVLATVSTTADIKTIQTETAESLGMKFVEESESIRAQKLHERIKQSKRILIILDDVWAKLKFEAIGDSFWCCT</sequence>
<feature type="domain" description="NB-ARC" evidence="2">
    <location>
        <begin position="112"/>
        <end position="189"/>
    </location>
</feature>
<evidence type="ECO:0000313" key="3">
    <source>
        <dbReference type="EMBL" id="PQQ21112.1"/>
    </source>
</evidence>
<comment type="caution">
    <text evidence="3">The sequence shown here is derived from an EMBL/GenBank/DDBJ whole genome shotgun (WGS) entry which is preliminary data.</text>
</comment>
<dbReference type="EMBL" id="PJQY01000020">
    <property type="protein sequence ID" value="PQQ21112.1"/>
    <property type="molecule type" value="Genomic_DNA"/>
</dbReference>
<dbReference type="Gene3D" id="3.40.50.300">
    <property type="entry name" value="P-loop containing nucleotide triphosphate hydrolases"/>
    <property type="match status" value="1"/>
</dbReference>
<dbReference type="InterPro" id="IPR050905">
    <property type="entry name" value="Plant_NBS-LRR"/>
</dbReference>
<keyword evidence="1" id="KW-0611">Plant defense</keyword>
<proteinExistence type="predicted"/>
<dbReference type="STRING" id="2094558.A0A314ZI00"/>
<protein>
    <submittedName>
        <fullName evidence="3">Putative disease resistance protein</fullName>
    </submittedName>
</protein>
<evidence type="ECO:0000259" key="2">
    <source>
        <dbReference type="Pfam" id="PF00931"/>
    </source>
</evidence>
<accession>A0A314ZI00</accession>
<gene>
    <name evidence="3" type="ORF">Pyn_21023</name>
</gene>
<dbReference type="PANTHER" id="PTHR33463">
    <property type="entry name" value="NB-ARC DOMAIN-CONTAINING PROTEIN-RELATED"/>
    <property type="match status" value="1"/>
</dbReference>
<evidence type="ECO:0000313" key="4">
    <source>
        <dbReference type="Proteomes" id="UP000250321"/>
    </source>
</evidence>
<dbReference type="InterPro" id="IPR002182">
    <property type="entry name" value="NB-ARC"/>
</dbReference>
<dbReference type="Pfam" id="PF00931">
    <property type="entry name" value="NB-ARC"/>
    <property type="match status" value="1"/>
</dbReference>
<dbReference type="OrthoDB" id="1937110at2759"/>
<dbReference type="Proteomes" id="UP000250321">
    <property type="component" value="Unassembled WGS sequence"/>
</dbReference>